<dbReference type="PATRIC" id="fig|123899.6.peg.3012"/>
<organism evidence="1 2">
    <name type="scientific">Bordetella trematum</name>
    <dbReference type="NCBI Taxonomy" id="123899"/>
    <lineage>
        <taxon>Bacteria</taxon>
        <taxon>Pseudomonadati</taxon>
        <taxon>Pseudomonadota</taxon>
        <taxon>Betaproteobacteria</taxon>
        <taxon>Burkholderiales</taxon>
        <taxon>Alcaligenaceae</taxon>
        <taxon>Bordetella</taxon>
    </lineage>
</organism>
<sequence>MDERDLDDGTADRQLLDAQGVSLLVFHSQSCPNCRLAQQRLPAMALPADQLFWVDAARNGGLVQRYEVFHLPAIYVVRDGAYYGPISAQLEEWDLRQQIGQALDNHPAELP</sequence>
<dbReference type="eggNOG" id="COG0526">
    <property type="taxonomic scope" value="Bacteria"/>
</dbReference>
<keyword evidence="2" id="KW-1185">Reference proteome</keyword>
<dbReference type="KEGG" id="btrm:SAMEA390648703019"/>
<dbReference type="SUPFAM" id="SSF52833">
    <property type="entry name" value="Thioredoxin-like"/>
    <property type="match status" value="1"/>
</dbReference>
<dbReference type="RefSeq" id="WP_025516527.1">
    <property type="nucleotide sequence ID" value="NZ_CP016340.1"/>
</dbReference>
<dbReference type="OrthoDB" id="5295821at2"/>
<dbReference type="EMBL" id="LT546645">
    <property type="protein sequence ID" value="SAI72038.1"/>
    <property type="molecule type" value="Genomic_DNA"/>
</dbReference>
<reference evidence="1 2" key="1">
    <citation type="submission" date="2016-04" db="EMBL/GenBank/DDBJ databases">
        <authorList>
            <consortium name="Pathogen Informatics"/>
        </authorList>
    </citation>
    <scope>NUCLEOTIDE SEQUENCE [LARGE SCALE GENOMIC DNA]</scope>
    <source>
        <strain evidence="1 2">H044680328</strain>
    </source>
</reference>
<protein>
    <submittedName>
        <fullName evidence="1">Thioredoxin</fullName>
    </submittedName>
</protein>
<gene>
    <name evidence="1" type="ORF">SAMEA3906487_03019</name>
</gene>
<dbReference type="STRING" id="123899.SAMEA3906487_03019"/>
<dbReference type="InterPro" id="IPR036249">
    <property type="entry name" value="Thioredoxin-like_sf"/>
</dbReference>
<accession>A0A157SNH3</accession>
<dbReference type="CDD" id="cd02947">
    <property type="entry name" value="TRX_family"/>
    <property type="match status" value="1"/>
</dbReference>
<evidence type="ECO:0000313" key="1">
    <source>
        <dbReference type="EMBL" id="SAI72038.1"/>
    </source>
</evidence>
<name>A0A157SNH3_9BORD</name>
<evidence type="ECO:0000313" key="2">
    <source>
        <dbReference type="Proteomes" id="UP000076825"/>
    </source>
</evidence>
<dbReference type="Proteomes" id="UP000076825">
    <property type="component" value="Chromosome 1"/>
</dbReference>
<dbReference type="GeneID" id="56589733"/>
<proteinExistence type="predicted"/>
<dbReference type="AlphaFoldDB" id="A0A157SNH3"/>
<dbReference type="Gene3D" id="3.40.30.10">
    <property type="entry name" value="Glutaredoxin"/>
    <property type="match status" value="1"/>
</dbReference>